<organism evidence="1 2">
    <name type="scientific">Perkinsus olseni</name>
    <name type="common">Perkinsus atlanticus</name>
    <dbReference type="NCBI Taxonomy" id="32597"/>
    <lineage>
        <taxon>Eukaryota</taxon>
        <taxon>Sar</taxon>
        <taxon>Alveolata</taxon>
        <taxon>Perkinsozoa</taxon>
        <taxon>Perkinsea</taxon>
        <taxon>Perkinsida</taxon>
        <taxon>Perkinsidae</taxon>
        <taxon>Perkinsus</taxon>
    </lineage>
</organism>
<reference evidence="1 2" key="1">
    <citation type="submission" date="2020-04" db="EMBL/GenBank/DDBJ databases">
        <title>Perkinsus olseni comparative genomics.</title>
        <authorList>
            <person name="Bogema D.R."/>
        </authorList>
    </citation>
    <scope>NUCLEOTIDE SEQUENCE [LARGE SCALE GENOMIC DNA]</scope>
    <source>
        <strain evidence="1">00978-12</strain>
    </source>
</reference>
<accession>A0A7J6NI10</accession>
<proteinExistence type="predicted"/>
<dbReference type="AlphaFoldDB" id="A0A7J6NI10"/>
<evidence type="ECO:0000313" key="1">
    <source>
        <dbReference type="EMBL" id="KAF4683508.1"/>
    </source>
</evidence>
<evidence type="ECO:0000313" key="2">
    <source>
        <dbReference type="Proteomes" id="UP000541610"/>
    </source>
</evidence>
<name>A0A7J6NI10_PEROL</name>
<protein>
    <submittedName>
        <fullName evidence="1">Uncharacterized protein</fullName>
    </submittedName>
</protein>
<dbReference type="Proteomes" id="UP000541610">
    <property type="component" value="Unassembled WGS sequence"/>
</dbReference>
<gene>
    <name evidence="1" type="ORF">FOZ60_009029</name>
</gene>
<comment type="caution">
    <text evidence="1">The sequence shown here is derived from an EMBL/GenBank/DDBJ whole genome shotgun (WGS) entry which is preliminary data.</text>
</comment>
<dbReference type="EMBL" id="JABANP010000363">
    <property type="protein sequence ID" value="KAF4683508.1"/>
    <property type="molecule type" value="Genomic_DNA"/>
</dbReference>
<sequence length="89" mass="9392">MRCDGRVRSVSVDANSLYLILAASAVDGIGRSEPSGLGRGRGCSVAEVKWGPRRRVGPVFTLLHHRRGSCYGVIIGCCSGSGRKVVVCC</sequence>